<protein>
    <submittedName>
        <fullName evidence="1">Uncharacterized protein</fullName>
    </submittedName>
</protein>
<dbReference type="EMBL" id="CP012830">
    <property type="protein sequence ID" value="ALI04105.1"/>
    <property type="molecule type" value="Genomic_DNA"/>
</dbReference>
<proteinExistence type="predicted"/>
<dbReference type="Proteomes" id="UP000066487">
    <property type="component" value="Chromosome"/>
</dbReference>
<dbReference type="AlphaFoldDB" id="A0A0N9WN56"/>
<sequence length="65" mass="7042">MFCRASGGAPLMLVASTGVGFSYDVYGTKVYPSREMIDKLFVHPAEHRPGSYTVGEQDSDGELRG</sequence>
<organism evidence="1 2">
    <name type="scientific">Pseudomonas fluorescens</name>
    <dbReference type="NCBI Taxonomy" id="294"/>
    <lineage>
        <taxon>Bacteria</taxon>
        <taxon>Pseudomonadati</taxon>
        <taxon>Pseudomonadota</taxon>
        <taxon>Gammaproteobacteria</taxon>
        <taxon>Pseudomonadales</taxon>
        <taxon>Pseudomonadaceae</taxon>
        <taxon>Pseudomonas</taxon>
    </lineage>
</organism>
<gene>
    <name evidence="1" type="ORF">AO353_24685</name>
</gene>
<name>A0A0N9WN56_PSEFL</name>
<evidence type="ECO:0000313" key="1">
    <source>
        <dbReference type="EMBL" id="ALI04105.1"/>
    </source>
</evidence>
<reference evidence="1 2" key="2">
    <citation type="journal article" date="2018" name="Nature">
        <title>Mutant phenotypes for thousands of bacterial genes of unknown function.</title>
        <authorList>
            <person name="Price M.N."/>
            <person name="Wetmore K.M."/>
            <person name="Waters R.J."/>
            <person name="Callaghan M."/>
            <person name="Ray J."/>
            <person name="Liu H."/>
            <person name="Kuehl J.V."/>
            <person name="Melnyk R.A."/>
            <person name="Lamson J.S."/>
            <person name="Suh Y."/>
            <person name="Carlson H.K."/>
            <person name="Esquivel Z."/>
            <person name="Sadeeshkumar H."/>
            <person name="Chakraborty R."/>
            <person name="Zane G.M."/>
            <person name="Rubin B.E."/>
            <person name="Wall J.D."/>
            <person name="Visel A."/>
            <person name="Bristow J."/>
            <person name="Blow M.J."/>
            <person name="Arkin A.P."/>
            <person name="Deutschbauer A.M."/>
        </authorList>
    </citation>
    <scope>NUCLEOTIDE SEQUENCE [LARGE SCALE GENOMIC DNA]</scope>
    <source>
        <strain evidence="1 2">FW300-N2E3</strain>
    </source>
</reference>
<accession>A0A0N9WN56</accession>
<evidence type="ECO:0000313" key="2">
    <source>
        <dbReference type="Proteomes" id="UP000066487"/>
    </source>
</evidence>
<reference evidence="2" key="1">
    <citation type="submission" date="2015-09" db="EMBL/GenBank/DDBJ databases">
        <title>Whole genome sequence of Pseudomonas fluorescens FW300-N2E3.</title>
        <authorList>
            <person name="Ray J."/>
            <person name="Melnyk R."/>
            <person name="Deutschbauer A."/>
        </authorList>
    </citation>
    <scope>NUCLEOTIDE SEQUENCE [LARGE SCALE GENOMIC DNA]</scope>
    <source>
        <strain evidence="2">FW300-N2E3</strain>
    </source>
</reference>